<feature type="compositionally biased region" description="Basic and acidic residues" evidence="1">
    <location>
        <begin position="264"/>
        <end position="275"/>
    </location>
</feature>
<feature type="region of interest" description="Disordered" evidence="1">
    <location>
        <begin position="67"/>
        <end position="88"/>
    </location>
</feature>
<feature type="region of interest" description="Disordered" evidence="1">
    <location>
        <begin position="307"/>
        <end position="339"/>
    </location>
</feature>
<reference evidence="3" key="1">
    <citation type="submission" date="2025-08" db="UniProtKB">
        <authorList>
            <consortium name="RefSeq"/>
        </authorList>
    </citation>
    <scope>IDENTIFICATION</scope>
    <source>
        <tissue evidence="3">Whole body</tissue>
    </source>
</reference>
<feature type="compositionally biased region" description="Basic and acidic residues" evidence="1">
    <location>
        <begin position="79"/>
        <end position="88"/>
    </location>
</feature>
<evidence type="ECO:0000313" key="2">
    <source>
        <dbReference type="Proteomes" id="UP000694846"/>
    </source>
</evidence>
<sequence length="339" mass="38832">MVEDNISKLRLRFKALHQKDKFVCNIYKRLARSINTKVRALVKGVRAVRLRKKNRMDVHQPALNDLVEHDEDNPSSTELRIESEESTRVDCLTTSEHNRYLPTSEQSEKRAEFYQPDLVKRGEESLNSFEASVGVETTESRAGQIFTENKRYLPASEQARENEDFCDIYRCESDPSVSSGTSAMTIPSRQYSYENHFYPTASESSVEFDEWSNALSTTPSSIADENQESRDYRSASEKSEVNENDNGDDASVSSESSGMTIPLRRSEMFDPENKRFHPAYSGRKYLTSGGQETVARAEYSYRRRYYRTASETSVEHDERRNGSEYCAGERTQTPDPSTE</sequence>
<dbReference type="RefSeq" id="XP_025411212.1">
    <property type="nucleotide sequence ID" value="XM_025555427.1"/>
</dbReference>
<feature type="compositionally biased region" description="Basic and acidic residues" evidence="1">
    <location>
        <begin position="227"/>
        <end position="241"/>
    </location>
</feature>
<gene>
    <name evidence="3" type="primary">LOC112684106</name>
</gene>
<accession>A0A8B8FKR7</accession>
<protein>
    <submittedName>
        <fullName evidence="3">Uncharacterized protein LOC112684106</fullName>
    </submittedName>
</protein>
<feature type="compositionally biased region" description="Polar residues" evidence="1">
    <location>
        <begin position="330"/>
        <end position="339"/>
    </location>
</feature>
<dbReference type="AlphaFoldDB" id="A0A8B8FKR7"/>
<name>A0A8B8FKR7_9HEMI</name>
<feature type="compositionally biased region" description="Basic and acidic residues" evidence="1">
    <location>
        <begin position="313"/>
        <end position="322"/>
    </location>
</feature>
<proteinExistence type="predicted"/>
<feature type="region of interest" description="Disordered" evidence="1">
    <location>
        <begin position="217"/>
        <end position="293"/>
    </location>
</feature>
<organism evidence="2 3">
    <name type="scientific">Sipha flava</name>
    <name type="common">yellow sugarcane aphid</name>
    <dbReference type="NCBI Taxonomy" id="143950"/>
    <lineage>
        <taxon>Eukaryota</taxon>
        <taxon>Metazoa</taxon>
        <taxon>Ecdysozoa</taxon>
        <taxon>Arthropoda</taxon>
        <taxon>Hexapoda</taxon>
        <taxon>Insecta</taxon>
        <taxon>Pterygota</taxon>
        <taxon>Neoptera</taxon>
        <taxon>Paraneoptera</taxon>
        <taxon>Hemiptera</taxon>
        <taxon>Sternorrhyncha</taxon>
        <taxon>Aphidomorpha</taxon>
        <taxon>Aphidoidea</taxon>
        <taxon>Aphididae</taxon>
        <taxon>Sipha</taxon>
    </lineage>
</organism>
<evidence type="ECO:0000256" key="1">
    <source>
        <dbReference type="SAM" id="MobiDB-lite"/>
    </source>
</evidence>
<keyword evidence="2" id="KW-1185">Reference proteome</keyword>
<dbReference type="GeneID" id="112684106"/>
<dbReference type="Proteomes" id="UP000694846">
    <property type="component" value="Unplaced"/>
</dbReference>
<evidence type="ECO:0000313" key="3">
    <source>
        <dbReference type="RefSeq" id="XP_025411212.1"/>
    </source>
</evidence>